<feature type="transmembrane region" description="Helical" evidence="2">
    <location>
        <begin position="352"/>
        <end position="374"/>
    </location>
</feature>
<feature type="transmembrane region" description="Helical" evidence="2">
    <location>
        <begin position="96"/>
        <end position="114"/>
    </location>
</feature>
<feature type="transmembrane region" description="Helical" evidence="2">
    <location>
        <begin position="386"/>
        <end position="405"/>
    </location>
</feature>
<dbReference type="PANTHER" id="PTHR36927:SF3">
    <property type="entry name" value="GLUCANS BIOSYNTHESIS PROTEIN C"/>
    <property type="match status" value="1"/>
</dbReference>
<keyword evidence="2" id="KW-1133">Transmembrane helix</keyword>
<dbReference type="RefSeq" id="WP_387416056.1">
    <property type="nucleotide sequence ID" value="NZ_JBIASD010000024.1"/>
</dbReference>
<dbReference type="EMBL" id="JBIASD010000024">
    <property type="protein sequence ID" value="MFF3669779.1"/>
    <property type="molecule type" value="Genomic_DNA"/>
</dbReference>
<keyword evidence="4" id="KW-0012">Acyltransferase</keyword>
<feature type="region of interest" description="Disordered" evidence="1">
    <location>
        <begin position="318"/>
        <end position="341"/>
    </location>
</feature>
<feature type="domain" description="Acyltransferase 3" evidence="3">
    <location>
        <begin position="15"/>
        <end position="401"/>
    </location>
</feature>
<feature type="transmembrane region" description="Helical" evidence="2">
    <location>
        <begin position="56"/>
        <end position="75"/>
    </location>
</feature>
<organism evidence="4 5">
    <name type="scientific">Microtetraspora malaysiensis</name>
    <dbReference type="NCBI Taxonomy" id="161358"/>
    <lineage>
        <taxon>Bacteria</taxon>
        <taxon>Bacillati</taxon>
        <taxon>Actinomycetota</taxon>
        <taxon>Actinomycetes</taxon>
        <taxon>Streptosporangiales</taxon>
        <taxon>Streptosporangiaceae</taxon>
        <taxon>Microtetraspora</taxon>
    </lineage>
</organism>
<keyword evidence="4" id="KW-0808">Transferase</keyword>
<reference evidence="4 5" key="1">
    <citation type="submission" date="2024-10" db="EMBL/GenBank/DDBJ databases">
        <title>The Natural Products Discovery Center: Release of the First 8490 Sequenced Strains for Exploring Actinobacteria Biosynthetic Diversity.</title>
        <authorList>
            <person name="Kalkreuter E."/>
            <person name="Kautsar S.A."/>
            <person name="Yang D."/>
            <person name="Bader C.D."/>
            <person name="Teijaro C.N."/>
            <person name="Fluegel L."/>
            <person name="Davis C.M."/>
            <person name="Simpson J.R."/>
            <person name="Lauterbach L."/>
            <person name="Steele A.D."/>
            <person name="Gui C."/>
            <person name="Meng S."/>
            <person name="Li G."/>
            <person name="Viehrig K."/>
            <person name="Ye F."/>
            <person name="Su P."/>
            <person name="Kiefer A.F."/>
            <person name="Nichols A."/>
            <person name="Cepeda A.J."/>
            <person name="Yan W."/>
            <person name="Fan B."/>
            <person name="Jiang Y."/>
            <person name="Adhikari A."/>
            <person name="Zheng C.-J."/>
            <person name="Schuster L."/>
            <person name="Cowan T.M."/>
            <person name="Smanski M.J."/>
            <person name="Chevrette M.G."/>
            <person name="De Carvalho L.P.S."/>
            <person name="Shen B."/>
        </authorList>
    </citation>
    <scope>NUCLEOTIDE SEQUENCE [LARGE SCALE GENOMIC DNA]</scope>
    <source>
        <strain evidence="4 5">NPDC002173</strain>
    </source>
</reference>
<keyword evidence="5" id="KW-1185">Reference proteome</keyword>
<sequence length="421" mass="46239">MTTAHRDPPQTRRPELDAIRALVVVGLVFFHAALVFDTRNAYYVKNAETTEATTVVAGLAVVWAMPMLFLIAGLGSWHSLRRRGPAGFAGERLLRLGVPLVFATVALLPVPQWLRLRADPAYRESYPRFLPRFFDVRLDLSEFPFIVQGEHFESGHLWFVVMLLAYALLLAPLARWLPREPGRRIRERLTAAMRTRGAILALPALPIALITALAGMEEPFAGWSRWAYLLFFLYGFVLASDERFRLAMRRDARPALGSALVLLAIGMPGFLIAGDAPGANPFTDMTALAIAVRALYGAAGWCCLVTILGLLDRRRTTRNPESPLPSAAPGGGSGGPQPAPPRAGLGRRLHGYLAAAVLPLYILHQPILVAVAYSVVRWDAAMPVKYVAIVAASLALTVAAYELVVRRTRPTRFLFGMRSRS</sequence>
<dbReference type="Pfam" id="PF01757">
    <property type="entry name" value="Acyl_transf_3"/>
    <property type="match status" value="1"/>
</dbReference>
<feature type="transmembrane region" description="Helical" evidence="2">
    <location>
        <begin position="252"/>
        <end position="273"/>
    </location>
</feature>
<comment type="caution">
    <text evidence="4">The sequence shown here is derived from an EMBL/GenBank/DDBJ whole genome shotgun (WGS) entry which is preliminary data.</text>
</comment>
<dbReference type="GO" id="GO:0016746">
    <property type="term" value="F:acyltransferase activity"/>
    <property type="evidence" value="ECO:0007669"/>
    <property type="project" value="UniProtKB-KW"/>
</dbReference>
<dbReference type="InterPro" id="IPR050623">
    <property type="entry name" value="Glucan_succinyl_AcylTrfase"/>
</dbReference>
<evidence type="ECO:0000256" key="2">
    <source>
        <dbReference type="SAM" id="Phobius"/>
    </source>
</evidence>
<evidence type="ECO:0000313" key="4">
    <source>
        <dbReference type="EMBL" id="MFF3669779.1"/>
    </source>
</evidence>
<feature type="transmembrane region" description="Helical" evidence="2">
    <location>
        <begin position="157"/>
        <end position="177"/>
    </location>
</feature>
<dbReference type="PANTHER" id="PTHR36927">
    <property type="entry name" value="BLR4337 PROTEIN"/>
    <property type="match status" value="1"/>
</dbReference>
<evidence type="ECO:0000313" key="5">
    <source>
        <dbReference type="Proteomes" id="UP001602013"/>
    </source>
</evidence>
<evidence type="ECO:0000256" key="1">
    <source>
        <dbReference type="SAM" id="MobiDB-lite"/>
    </source>
</evidence>
<keyword evidence="2" id="KW-0812">Transmembrane</keyword>
<dbReference type="Proteomes" id="UP001602013">
    <property type="component" value="Unassembled WGS sequence"/>
</dbReference>
<dbReference type="InterPro" id="IPR002656">
    <property type="entry name" value="Acyl_transf_3_dom"/>
</dbReference>
<feature type="transmembrane region" description="Helical" evidence="2">
    <location>
        <begin position="198"/>
        <end position="216"/>
    </location>
</feature>
<accession>A0ABW6T0U9</accession>
<protein>
    <submittedName>
        <fullName evidence="4">Acyltransferase</fullName>
        <ecNumber evidence="4">2.3.1.-</ecNumber>
    </submittedName>
</protein>
<name>A0ABW6T0U9_9ACTN</name>
<proteinExistence type="predicted"/>
<keyword evidence="2" id="KW-0472">Membrane</keyword>
<evidence type="ECO:0000259" key="3">
    <source>
        <dbReference type="Pfam" id="PF01757"/>
    </source>
</evidence>
<gene>
    <name evidence="4" type="ORF">ACFYXI_29745</name>
</gene>
<feature type="transmembrane region" description="Helical" evidence="2">
    <location>
        <begin position="18"/>
        <end position="36"/>
    </location>
</feature>
<feature type="transmembrane region" description="Helical" evidence="2">
    <location>
        <begin position="222"/>
        <end position="240"/>
    </location>
</feature>
<dbReference type="EC" id="2.3.1.-" evidence="4"/>
<feature type="transmembrane region" description="Helical" evidence="2">
    <location>
        <begin position="285"/>
        <end position="311"/>
    </location>
</feature>